<dbReference type="Proteomes" id="UP000266292">
    <property type="component" value="Chromosome"/>
</dbReference>
<dbReference type="EMBL" id="CP021235">
    <property type="protein sequence ID" value="ARS34075.1"/>
    <property type="molecule type" value="Genomic_DNA"/>
</dbReference>
<name>A0A1X9YMH0_9BACT</name>
<reference evidence="2" key="1">
    <citation type="submission" date="2017-05" db="EMBL/GenBank/DDBJ databases">
        <authorList>
            <person name="Ray J."/>
            <person name="Price M."/>
            <person name="Deutschbauer A."/>
        </authorList>
    </citation>
    <scope>NUCLEOTIDE SEQUENCE [LARGE SCALE GENOMIC DNA]</scope>
    <source>
        <strain evidence="2">DSM 19842</strain>
    </source>
</reference>
<evidence type="ECO:0000313" key="1">
    <source>
        <dbReference type="EMBL" id="ARS34075.1"/>
    </source>
</evidence>
<dbReference type="OrthoDB" id="980645at2"/>
<sequence length="110" mass="12040">MVNVLSMPLIRLGYELNKTYIVKNLCVNRDKPQLGCEGKCHLSKSVKAASQESQGQTDFRAKSLSYEFVSVPSPYTAPAPAPAAANITYGRHALLAYNAYTSEILHPPQV</sequence>
<protein>
    <submittedName>
        <fullName evidence="1">Uncharacterized protein</fullName>
    </submittedName>
</protein>
<keyword evidence="2" id="KW-1185">Reference proteome</keyword>
<dbReference type="KEGG" id="pact:CA264_00705"/>
<proteinExistence type="predicted"/>
<dbReference type="STRING" id="709015.GCA_000472485_04319"/>
<accession>A0A1X9YMH0</accession>
<gene>
    <name evidence="1" type="ORF">CA264_00705</name>
</gene>
<dbReference type="AlphaFoldDB" id="A0A1X9YMH0"/>
<organism evidence="1 2">
    <name type="scientific">Pontibacter actiniarum</name>
    <dbReference type="NCBI Taxonomy" id="323450"/>
    <lineage>
        <taxon>Bacteria</taxon>
        <taxon>Pseudomonadati</taxon>
        <taxon>Bacteroidota</taxon>
        <taxon>Cytophagia</taxon>
        <taxon>Cytophagales</taxon>
        <taxon>Hymenobacteraceae</taxon>
        <taxon>Pontibacter</taxon>
    </lineage>
</organism>
<evidence type="ECO:0000313" key="2">
    <source>
        <dbReference type="Proteomes" id="UP000266292"/>
    </source>
</evidence>